<evidence type="ECO:0000313" key="3">
    <source>
        <dbReference type="Proteomes" id="UP001154282"/>
    </source>
</evidence>
<reference evidence="2" key="1">
    <citation type="submission" date="2022-08" db="EMBL/GenBank/DDBJ databases">
        <authorList>
            <person name="Gutierrez-Valencia J."/>
        </authorList>
    </citation>
    <scope>NUCLEOTIDE SEQUENCE</scope>
</reference>
<feature type="region of interest" description="Disordered" evidence="1">
    <location>
        <begin position="1"/>
        <end position="23"/>
    </location>
</feature>
<proteinExistence type="predicted"/>
<dbReference type="Proteomes" id="UP001154282">
    <property type="component" value="Unassembled WGS sequence"/>
</dbReference>
<dbReference type="AlphaFoldDB" id="A0AAV0MGF9"/>
<comment type="caution">
    <text evidence="2">The sequence shown here is derived from an EMBL/GenBank/DDBJ whole genome shotgun (WGS) entry which is preliminary data.</text>
</comment>
<evidence type="ECO:0000313" key="2">
    <source>
        <dbReference type="EMBL" id="CAI0445342.1"/>
    </source>
</evidence>
<accession>A0AAV0MGF9</accession>
<evidence type="ECO:0000256" key="1">
    <source>
        <dbReference type="SAM" id="MobiDB-lite"/>
    </source>
</evidence>
<name>A0AAV0MGF9_9ROSI</name>
<protein>
    <submittedName>
        <fullName evidence="2">Uncharacterized protein</fullName>
    </submittedName>
</protein>
<organism evidence="2 3">
    <name type="scientific">Linum tenue</name>
    <dbReference type="NCBI Taxonomy" id="586396"/>
    <lineage>
        <taxon>Eukaryota</taxon>
        <taxon>Viridiplantae</taxon>
        <taxon>Streptophyta</taxon>
        <taxon>Embryophyta</taxon>
        <taxon>Tracheophyta</taxon>
        <taxon>Spermatophyta</taxon>
        <taxon>Magnoliopsida</taxon>
        <taxon>eudicotyledons</taxon>
        <taxon>Gunneridae</taxon>
        <taxon>Pentapetalae</taxon>
        <taxon>rosids</taxon>
        <taxon>fabids</taxon>
        <taxon>Malpighiales</taxon>
        <taxon>Linaceae</taxon>
        <taxon>Linum</taxon>
    </lineage>
</organism>
<sequence length="60" mass="6409">MTLDLLPGIKSSSNREVESSDGKPLSLPRFVGYGYTASGGGHVARSNFPWLGTARRDSIV</sequence>
<dbReference type="EMBL" id="CAMGYJ010000007">
    <property type="protein sequence ID" value="CAI0445342.1"/>
    <property type="molecule type" value="Genomic_DNA"/>
</dbReference>
<keyword evidence="3" id="KW-1185">Reference proteome</keyword>
<gene>
    <name evidence="2" type="ORF">LITE_LOCUS28525</name>
</gene>